<accession>X1CI86</accession>
<name>X1CI86_9ZZZZ</name>
<dbReference type="AlphaFoldDB" id="X1CI86"/>
<dbReference type="EMBL" id="BART01012676">
    <property type="protein sequence ID" value="GAG83946.1"/>
    <property type="molecule type" value="Genomic_DNA"/>
</dbReference>
<feature type="non-terminal residue" evidence="1">
    <location>
        <position position="1"/>
    </location>
</feature>
<proteinExistence type="predicted"/>
<gene>
    <name evidence="1" type="ORF">S01H4_26321</name>
</gene>
<organism evidence="1">
    <name type="scientific">marine sediment metagenome</name>
    <dbReference type="NCBI Taxonomy" id="412755"/>
    <lineage>
        <taxon>unclassified sequences</taxon>
        <taxon>metagenomes</taxon>
        <taxon>ecological metagenomes</taxon>
    </lineage>
</organism>
<comment type="caution">
    <text evidence="1">The sequence shown here is derived from an EMBL/GenBank/DDBJ whole genome shotgun (WGS) entry which is preliminary data.</text>
</comment>
<sequence length="102" mass="11619">YSAHSLATKLLLDYKNLKENLPEYVLKQREISSALDSSNNTTSLDDFLPTESLLLLKTISKDLELEQYPEISIISTYFELHRQSGKNLVEEIKKGLENEDGS</sequence>
<reference evidence="1" key="1">
    <citation type="journal article" date="2014" name="Front. Microbiol.">
        <title>High frequency of phylogenetically diverse reductive dehalogenase-homologous genes in deep subseafloor sedimentary metagenomes.</title>
        <authorList>
            <person name="Kawai M."/>
            <person name="Futagami T."/>
            <person name="Toyoda A."/>
            <person name="Takaki Y."/>
            <person name="Nishi S."/>
            <person name="Hori S."/>
            <person name="Arai W."/>
            <person name="Tsubouchi T."/>
            <person name="Morono Y."/>
            <person name="Uchiyama I."/>
            <person name="Ito T."/>
            <person name="Fujiyama A."/>
            <person name="Inagaki F."/>
            <person name="Takami H."/>
        </authorList>
    </citation>
    <scope>NUCLEOTIDE SEQUENCE</scope>
    <source>
        <strain evidence="1">Expedition CK06-06</strain>
    </source>
</reference>
<protein>
    <submittedName>
        <fullName evidence="1">Uncharacterized protein</fullName>
    </submittedName>
</protein>
<evidence type="ECO:0000313" key="1">
    <source>
        <dbReference type="EMBL" id="GAG83946.1"/>
    </source>
</evidence>